<comment type="caution">
    <text evidence="1">The sequence shown here is derived from an EMBL/GenBank/DDBJ whole genome shotgun (WGS) entry which is preliminary data.</text>
</comment>
<reference evidence="1" key="1">
    <citation type="journal article" date="2022" name="Int. J. Mol. Sci.">
        <title>Draft Genome of Tanacetum Coccineum: Genomic Comparison of Closely Related Tanacetum-Family Plants.</title>
        <authorList>
            <person name="Yamashiro T."/>
            <person name="Shiraishi A."/>
            <person name="Nakayama K."/>
            <person name="Satake H."/>
        </authorList>
    </citation>
    <scope>NUCLEOTIDE SEQUENCE</scope>
</reference>
<dbReference type="EMBL" id="BQNB010017525">
    <property type="protein sequence ID" value="GJT64222.1"/>
    <property type="molecule type" value="Genomic_DNA"/>
</dbReference>
<evidence type="ECO:0000313" key="1">
    <source>
        <dbReference type="EMBL" id="GJT64222.1"/>
    </source>
</evidence>
<protein>
    <submittedName>
        <fullName evidence="1">Uncharacterized protein</fullName>
    </submittedName>
</protein>
<gene>
    <name evidence="1" type="ORF">Tco_1015702</name>
</gene>
<dbReference type="Proteomes" id="UP001151760">
    <property type="component" value="Unassembled WGS sequence"/>
</dbReference>
<reference evidence="1" key="2">
    <citation type="submission" date="2022-01" db="EMBL/GenBank/DDBJ databases">
        <authorList>
            <person name="Yamashiro T."/>
            <person name="Shiraishi A."/>
            <person name="Satake H."/>
            <person name="Nakayama K."/>
        </authorList>
    </citation>
    <scope>NUCLEOTIDE SEQUENCE</scope>
</reference>
<evidence type="ECO:0000313" key="2">
    <source>
        <dbReference type="Proteomes" id="UP001151760"/>
    </source>
</evidence>
<organism evidence="1 2">
    <name type="scientific">Tanacetum coccineum</name>
    <dbReference type="NCBI Taxonomy" id="301880"/>
    <lineage>
        <taxon>Eukaryota</taxon>
        <taxon>Viridiplantae</taxon>
        <taxon>Streptophyta</taxon>
        <taxon>Embryophyta</taxon>
        <taxon>Tracheophyta</taxon>
        <taxon>Spermatophyta</taxon>
        <taxon>Magnoliopsida</taxon>
        <taxon>eudicotyledons</taxon>
        <taxon>Gunneridae</taxon>
        <taxon>Pentapetalae</taxon>
        <taxon>asterids</taxon>
        <taxon>campanulids</taxon>
        <taxon>Asterales</taxon>
        <taxon>Asteraceae</taxon>
        <taxon>Asteroideae</taxon>
        <taxon>Anthemideae</taxon>
        <taxon>Anthemidinae</taxon>
        <taxon>Tanacetum</taxon>
    </lineage>
</organism>
<keyword evidence="2" id="KW-1185">Reference proteome</keyword>
<sequence>MWSLHQSAPHEVVEKYELASLSICVEPAKAIGAKIGHLIVAANVNSHGDILNLSIVSSTGEVCFLFNFFRWMYSINLWNADINTGLNVLQNEATIDLFVVEIQIHKQPLDAANYILIGIYMAVVKVFKTSSLQDCQPRLP</sequence>
<name>A0ABQ5FP02_9ASTR</name>
<accession>A0ABQ5FP02</accession>
<proteinExistence type="predicted"/>